<protein>
    <submittedName>
        <fullName evidence="1">Uncharacterized protein</fullName>
    </submittedName>
</protein>
<evidence type="ECO:0000313" key="1">
    <source>
        <dbReference type="EMBL" id="KAH3768274.1"/>
    </source>
</evidence>
<comment type="caution">
    <text evidence="1">The sequence shown here is derived from an EMBL/GenBank/DDBJ whole genome shotgun (WGS) entry which is preliminary data.</text>
</comment>
<proteinExistence type="predicted"/>
<accession>A0A9D4ICA5</accession>
<name>A0A9D4ICA5_DREPO</name>
<gene>
    <name evidence="1" type="ORF">DPMN_169486</name>
</gene>
<sequence>MEECYAVTSATDAGVTEVDATLIKGKYLIESATMEGRDEVTSATETGVTEGITIQKILDRALQCNGKQTNNLSE</sequence>
<dbReference type="EMBL" id="JAIWYP010000009">
    <property type="protein sequence ID" value="KAH3768274.1"/>
    <property type="molecule type" value="Genomic_DNA"/>
</dbReference>
<dbReference type="Proteomes" id="UP000828390">
    <property type="component" value="Unassembled WGS sequence"/>
</dbReference>
<reference evidence="1" key="2">
    <citation type="submission" date="2020-11" db="EMBL/GenBank/DDBJ databases">
        <authorList>
            <person name="McCartney M.A."/>
            <person name="Auch B."/>
            <person name="Kono T."/>
            <person name="Mallez S."/>
            <person name="Becker A."/>
            <person name="Gohl D.M."/>
            <person name="Silverstein K.A.T."/>
            <person name="Koren S."/>
            <person name="Bechman K.B."/>
            <person name="Herman A."/>
            <person name="Abrahante J.E."/>
            <person name="Garbe J."/>
        </authorList>
    </citation>
    <scope>NUCLEOTIDE SEQUENCE</scope>
    <source>
        <strain evidence="1">Duluth1</strain>
        <tissue evidence="1">Whole animal</tissue>
    </source>
</reference>
<keyword evidence="2" id="KW-1185">Reference proteome</keyword>
<reference evidence="1" key="1">
    <citation type="journal article" date="2019" name="bioRxiv">
        <title>The Genome of the Zebra Mussel, Dreissena polymorpha: A Resource for Invasive Species Research.</title>
        <authorList>
            <person name="McCartney M.A."/>
            <person name="Auch B."/>
            <person name="Kono T."/>
            <person name="Mallez S."/>
            <person name="Zhang Y."/>
            <person name="Obille A."/>
            <person name="Becker A."/>
            <person name="Abrahante J.E."/>
            <person name="Garbe J."/>
            <person name="Badalamenti J.P."/>
            <person name="Herman A."/>
            <person name="Mangelson H."/>
            <person name="Liachko I."/>
            <person name="Sullivan S."/>
            <person name="Sone E.D."/>
            <person name="Koren S."/>
            <person name="Silverstein K.A.T."/>
            <person name="Beckman K.B."/>
            <person name="Gohl D.M."/>
        </authorList>
    </citation>
    <scope>NUCLEOTIDE SEQUENCE</scope>
    <source>
        <strain evidence="1">Duluth1</strain>
        <tissue evidence="1">Whole animal</tissue>
    </source>
</reference>
<organism evidence="1 2">
    <name type="scientific">Dreissena polymorpha</name>
    <name type="common">Zebra mussel</name>
    <name type="synonym">Mytilus polymorpha</name>
    <dbReference type="NCBI Taxonomy" id="45954"/>
    <lineage>
        <taxon>Eukaryota</taxon>
        <taxon>Metazoa</taxon>
        <taxon>Spiralia</taxon>
        <taxon>Lophotrochozoa</taxon>
        <taxon>Mollusca</taxon>
        <taxon>Bivalvia</taxon>
        <taxon>Autobranchia</taxon>
        <taxon>Heteroconchia</taxon>
        <taxon>Euheterodonta</taxon>
        <taxon>Imparidentia</taxon>
        <taxon>Neoheterodontei</taxon>
        <taxon>Myida</taxon>
        <taxon>Dreissenoidea</taxon>
        <taxon>Dreissenidae</taxon>
        <taxon>Dreissena</taxon>
    </lineage>
</organism>
<dbReference type="AlphaFoldDB" id="A0A9D4ICA5"/>
<evidence type="ECO:0000313" key="2">
    <source>
        <dbReference type="Proteomes" id="UP000828390"/>
    </source>
</evidence>